<evidence type="ECO:0000313" key="3">
    <source>
        <dbReference type="EMBL" id="QNN53560.1"/>
    </source>
</evidence>
<dbReference type="PROSITE" id="PS51736">
    <property type="entry name" value="RECOMBINASES_3"/>
    <property type="match status" value="1"/>
</dbReference>
<evidence type="ECO:0000259" key="2">
    <source>
        <dbReference type="PROSITE" id="PS51737"/>
    </source>
</evidence>
<dbReference type="GO" id="GO:0003677">
    <property type="term" value="F:DNA binding"/>
    <property type="evidence" value="ECO:0007669"/>
    <property type="project" value="InterPro"/>
</dbReference>
<name>A0A7G9RD85_9ACTN</name>
<keyword evidence="4" id="KW-1185">Reference proteome</keyword>
<dbReference type="Proteomes" id="UP000515947">
    <property type="component" value="Chromosome"/>
</dbReference>
<dbReference type="Gene3D" id="3.90.1750.20">
    <property type="entry name" value="Putative Large Serine Recombinase, Chain B, Domain 2"/>
    <property type="match status" value="1"/>
</dbReference>
<dbReference type="KEGG" id="nmes:H9L09_03795"/>
<dbReference type="PANTHER" id="PTHR30461">
    <property type="entry name" value="DNA-INVERTASE FROM LAMBDOID PROPHAGE"/>
    <property type="match status" value="1"/>
</dbReference>
<dbReference type="Gene3D" id="3.40.50.1390">
    <property type="entry name" value="Resolvase, N-terminal catalytic domain"/>
    <property type="match status" value="1"/>
</dbReference>
<evidence type="ECO:0000259" key="1">
    <source>
        <dbReference type="PROSITE" id="PS51736"/>
    </source>
</evidence>
<dbReference type="EMBL" id="CP060713">
    <property type="protein sequence ID" value="QNN53560.1"/>
    <property type="molecule type" value="Genomic_DNA"/>
</dbReference>
<dbReference type="Pfam" id="PF07508">
    <property type="entry name" value="Recombinase"/>
    <property type="match status" value="1"/>
</dbReference>
<dbReference type="SUPFAM" id="SSF53041">
    <property type="entry name" value="Resolvase-like"/>
    <property type="match status" value="1"/>
</dbReference>
<dbReference type="InterPro" id="IPR036162">
    <property type="entry name" value="Resolvase-like_N_sf"/>
</dbReference>
<feature type="domain" description="Recombinase" evidence="2">
    <location>
        <begin position="153"/>
        <end position="256"/>
    </location>
</feature>
<dbReference type="CDD" id="cd00338">
    <property type="entry name" value="Ser_Recombinase"/>
    <property type="match status" value="1"/>
</dbReference>
<accession>A0A7G9RD85</accession>
<protein>
    <submittedName>
        <fullName evidence="3">Recombinase family protein</fullName>
    </submittedName>
</protein>
<organism evidence="3 4">
    <name type="scientific">Nocardioides mesophilus</name>
    <dbReference type="NCBI Taxonomy" id="433659"/>
    <lineage>
        <taxon>Bacteria</taxon>
        <taxon>Bacillati</taxon>
        <taxon>Actinomycetota</taxon>
        <taxon>Actinomycetes</taxon>
        <taxon>Propionibacteriales</taxon>
        <taxon>Nocardioidaceae</taxon>
        <taxon>Nocardioides</taxon>
    </lineage>
</organism>
<dbReference type="PROSITE" id="PS51737">
    <property type="entry name" value="RECOMBINASE_DNA_BIND"/>
    <property type="match status" value="1"/>
</dbReference>
<dbReference type="AlphaFoldDB" id="A0A7G9RD85"/>
<dbReference type="PANTHER" id="PTHR30461:SF23">
    <property type="entry name" value="DNA RECOMBINASE-RELATED"/>
    <property type="match status" value="1"/>
</dbReference>
<dbReference type="InterPro" id="IPR038109">
    <property type="entry name" value="DNA_bind_recomb_sf"/>
</dbReference>
<gene>
    <name evidence="3" type="ORF">H9L09_03795</name>
</gene>
<dbReference type="SMART" id="SM00857">
    <property type="entry name" value="Resolvase"/>
    <property type="match status" value="1"/>
</dbReference>
<reference evidence="3 4" key="1">
    <citation type="submission" date="2020-08" db="EMBL/GenBank/DDBJ databases">
        <title>Genome sequence of Nocardioides mesophilus KACC 16243T.</title>
        <authorList>
            <person name="Hyun D.-W."/>
            <person name="Bae J.-W."/>
        </authorList>
    </citation>
    <scope>NUCLEOTIDE SEQUENCE [LARGE SCALE GENOMIC DNA]</scope>
    <source>
        <strain evidence="3 4">KACC 16243</strain>
    </source>
</reference>
<feature type="domain" description="Resolvase/invertase-type recombinase catalytic" evidence="1">
    <location>
        <begin position="1"/>
        <end position="144"/>
    </location>
</feature>
<proteinExistence type="predicted"/>
<dbReference type="InterPro" id="IPR011109">
    <property type="entry name" value="DNA_bind_recombinase_dom"/>
</dbReference>
<evidence type="ECO:0000313" key="4">
    <source>
        <dbReference type="Proteomes" id="UP000515947"/>
    </source>
</evidence>
<dbReference type="InterPro" id="IPR050639">
    <property type="entry name" value="SSR_resolvase"/>
</dbReference>
<dbReference type="InterPro" id="IPR006119">
    <property type="entry name" value="Resolv_N"/>
</dbReference>
<sequence length="498" mass="55523">MRISRDKEGAGLGVSRQEQDCRALASRLGWGVQEVYADNDISAYSGRTRPRYREMLEDINTGTVNAVICWHTDRLHRNLREQLDYIDLSVARNLPTHSVTSGPLDLATPNGRAAAITLGAWARAESEHKSDRIRRKYQQMAEAGMPRGAGRRPFGYEQDGVTVRASEAAEVRLMTQRVIAGDTLAAIIRDLNARGVRSVSGREWRYPSLRAVLLRPRNAGLMQYQGEVIGDAEWPALVTKEDFLTCKAILEDPARRTTNGNARAHLLPGIAKCGKCGAGMRWGSVRDRSGTKYNVYRCCVYRSEERLDLVVTKVALLCLTNPKARRLLARPPQARTTAKNARVREDIQERLEQAADAFAQGNITLTQLTSMTATLRERLATLDSQLVDASRARGIKALLGPGDVLEKWNELPLSRKRAVIDSLLEITVLPVGRGSKDFQAGISIRLKTDKKPVNLADEWLDWITPRTAVIRFDALRRAEASMTTAQERQILRAFSEAD</sequence>
<dbReference type="GO" id="GO:0000150">
    <property type="term" value="F:DNA strand exchange activity"/>
    <property type="evidence" value="ECO:0007669"/>
    <property type="project" value="InterPro"/>
</dbReference>
<dbReference type="Pfam" id="PF00239">
    <property type="entry name" value="Resolvase"/>
    <property type="match status" value="1"/>
</dbReference>